<reference evidence="9" key="1">
    <citation type="journal article" date="2024" name="Int. J. Syst. Evol. Microbiol.">
        <title>Brooklawnia propionicigenes sp. nov., a facultatively anaerobic, propionate-producing bacterium isolated from a methanogenic reactor treating waste from cattle farms.</title>
        <authorList>
            <person name="Akita Y."/>
            <person name="Ueki A."/>
            <person name="Tonouchi A."/>
            <person name="Sugawara Y."/>
            <person name="Honma S."/>
            <person name="Kaku N."/>
            <person name="Ueki K."/>
        </authorList>
    </citation>
    <scope>NUCLEOTIDE SEQUENCE</scope>
    <source>
        <strain evidence="9">SH051</strain>
    </source>
</reference>
<protein>
    <recommendedName>
        <fullName evidence="8">Abasic site processing protein</fullName>
        <ecNumber evidence="8">3.4.-.-</ecNumber>
    </recommendedName>
</protein>
<gene>
    <name evidence="9" type="ORF">brsh051_01660</name>
</gene>
<sequence length="235" mass="26045">MCGRYVTADTATIVDVFQVDEVGELPAPTFNARPVFEDLGSDEPRVPVVVDSVRDGVSKRRCWPARWPFTPSWSKSLVMKGPTFNAVAETVAEKPMWRDAIATHRSIFPAVGYYETQGGGRKRKRFYFHPDGDEVLALGGLYSWWRANRESPWIMTAAILTIRAPGQAGTIHSRAPMVLPADLWDDWLDPGITAGQEFIDAASQEASSVVQSLQFYEVGLLDENSPAMLRPVDSA</sequence>
<dbReference type="Pfam" id="PF02586">
    <property type="entry name" value="SRAP"/>
    <property type="match status" value="1"/>
</dbReference>
<comment type="similarity">
    <text evidence="1 8">Belongs to the SOS response-associated peptidase family.</text>
</comment>
<evidence type="ECO:0000256" key="4">
    <source>
        <dbReference type="ARBA" id="ARBA00022801"/>
    </source>
</evidence>
<dbReference type="SUPFAM" id="SSF143081">
    <property type="entry name" value="BB1717-like"/>
    <property type="match status" value="1"/>
</dbReference>
<dbReference type="GO" id="GO:0106300">
    <property type="term" value="P:protein-DNA covalent cross-linking repair"/>
    <property type="evidence" value="ECO:0007669"/>
    <property type="project" value="InterPro"/>
</dbReference>
<name>A0AAN0KG50_9ACTN</name>
<evidence type="ECO:0000256" key="6">
    <source>
        <dbReference type="ARBA" id="ARBA00023125"/>
    </source>
</evidence>
<dbReference type="PANTHER" id="PTHR13604:SF0">
    <property type="entry name" value="ABASIC SITE PROCESSING PROTEIN HMCES"/>
    <property type="match status" value="1"/>
</dbReference>
<dbReference type="Gene3D" id="3.90.1680.10">
    <property type="entry name" value="SOS response associated peptidase-like"/>
    <property type="match status" value="1"/>
</dbReference>
<evidence type="ECO:0000256" key="7">
    <source>
        <dbReference type="ARBA" id="ARBA00023239"/>
    </source>
</evidence>
<keyword evidence="3" id="KW-0227">DNA damage</keyword>
<dbReference type="EC" id="3.4.-.-" evidence="8"/>
<evidence type="ECO:0000256" key="8">
    <source>
        <dbReference type="RuleBase" id="RU364100"/>
    </source>
</evidence>
<dbReference type="InterPro" id="IPR003738">
    <property type="entry name" value="SRAP"/>
</dbReference>
<keyword evidence="5" id="KW-0190">Covalent protein-DNA linkage</keyword>
<keyword evidence="7" id="KW-0456">Lyase</keyword>
<dbReference type="EMBL" id="AP028056">
    <property type="protein sequence ID" value="BEH00885.1"/>
    <property type="molecule type" value="Genomic_DNA"/>
</dbReference>
<dbReference type="GO" id="GO:0003697">
    <property type="term" value="F:single-stranded DNA binding"/>
    <property type="evidence" value="ECO:0007669"/>
    <property type="project" value="InterPro"/>
</dbReference>
<dbReference type="PANTHER" id="PTHR13604">
    <property type="entry name" value="DC12-RELATED"/>
    <property type="match status" value="1"/>
</dbReference>
<dbReference type="GO" id="GO:0008233">
    <property type="term" value="F:peptidase activity"/>
    <property type="evidence" value="ECO:0007669"/>
    <property type="project" value="UniProtKB-KW"/>
</dbReference>
<keyword evidence="4 8" id="KW-0378">Hydrolase</keyword>
<dbReference type="KEGG" id="broo:brsh051_01660"/>
<evidence type="ECO:0000256" key="1">
    <source>
        <dbReference type="ARBA" id="ARBA00008136"/>
    </source>
</evidence>
<keyword evidence="6" id="KW-0238">DNA-binding</keyword>
<evidence type="ECO:0000256" key="2">
    <source>
        <dbReference type="ARBA" id="ARBA00022670"/>
    </source>
</evidence>
<organism evidence="9 10">
    <name type="scientific">Brooklawnia propionicigenes</name>
    <dbReference type="NCBI Taxonomy" id="3041175"/>
    <lineage>
        <taxon>Bacteria</taxon>
        <taxon>Bacillati</taxon>
        <taxon>Actinomycetota</taxon>
        <taxon>Actinomycetes</taxon>
        <taxon>Propionibacteriales</taxon>
        <taxon>Propionibacteriaceae</taxon>
        <taxon>Brooklawnia</taxon>
    </lineage>
</organism>
<evidence type="ECO:0000256" key="5">
    <source>
        <dbReference type="ARBA" id="ARBA00023124"/>
    </source>
</evidence>
<keyword evidence="10" id="KW-1185">Reference proteome</keyword>
<proteinExistence type="inferred from homology"/>
<dbReference type="AlphaFoldDB" id="A0AAN0KG50"/>
<evidence type="ECO:0000313" key="9">
    <source>
        <dbReference type="EMBL" id="BEH00885.1"/>
    </source>
</evidence>
<evidence type="ECO:0000256" key="3">
    <source>
        <dbReference type="ARBA" id="ARBA00022763"/>
    </source>
</evidence>
<evidence type="ECO:0000313" key="10">
    <source>
        <dbReference type="Proteomes" id="UP001431656"/>
    </source>
</evidence>
<dbReference type="GO" id="GO:0016829">
    <property type="term" value="F:lyase activity"/>
    <property type="evidence" value="ECO:0007669"/>
    <property type="project" value="UniProtKB-KW"/>
</dbReference>
<dbReference type="RefSeq" id="WP_286266658.1">
    <property type="nucleotide sequence ID" value="NZ_AP028056.1"/>
</dbReference>
<dbReference type="InterPro" id="IPR036590">
    <property type="entry name" value="SRAP-like"/>
</dbReference>
<dbReference type="Proteomes" id="UP001431656">
    <property type="component" value="Chromosome"/>
</dbReference>
<keyword evidence="2 8" id="KW-0645">Protease</keyword>
<accession>A0AAN0KG50</accession>
<dbReference type="GO" id="GO:0006508">
    <property type="term" value="P:proteolysis"/>
    <property type="evidence" value="ECO:0007669"/>
    <property type="project" value="UniProtKB-KW"/>
</dbReference>